<dbReference type="RefSeq" id="WP_130431386.1">
    <property type="nucleotide sequence ID" value="NZ_SHKP01000005.1"/>
</dbReference>
<dbReference type="CDD" id="cd06558">
    <property type="entry name" value="crotonase-like"/>
    <property type="match status" value="1"/>
</dbReference>
<dbReference type="Gene3D" id="3.90.226.10">
    <property type="entry name" value="2-enoyl-CoA Hydratase, Chain A, domain 1"/>
    <property type="match status" value="1"/>
</dbReference>
<dbReference type="InterPro" id="IPR001753">
    <property type="entry name" value="Enoyl-CoA_hydra/iso"/>
</dbReference>
<dbReference type="GO" id="GO:0003824">
    <property type="term" value="F:catalytic activity"/>
    <property type="evidence" value="ECO:0007669"/>
    <property type="project" value="InterPro"/>
</dbReference>
<dbReference type="PANTHER" id="PTHR43802">
    <property type="entry name" value="ENOYL-COA HYDRATASE"/>
    <property type="match status" value="1"/>
</dbReference>
<evidence type="ECO:0000256" key="2">
    <source>
        <dbReference type="RuleBase" id="RU003707"/>
    </source>
</evidence>
<accession>A0A4V2FU85</accession>
<reference evidence="3 4" key="1">
    <citation type="submission" date="2019-02" db="EMBL/GenBank/DDBJ databases">
        <title>Genomic Encyclopedia of Type Strains, Phase IV (KMG-IV): sequencing the most valuable type-strain genomes for metagenomic binning, comparative biology and taxonomic classification.</title>
        <authorList>
            <person name="Goeker M."/>
        </authorList>
    </citation>
    <scope>NUCLEOTIDE SEQUENCE [LARGE SCALE GENOMIC DNA]</scope>
    <source>
        <strain evidence="3 4">DSM 19570</strain>
    </source>
</reference>
<dbReference type="AlphaFoldDB" id="A0A4V2FU85"/>
<dbReference type="NCBIfam" id="NF006108">
    <property type="entry name" value="PRK08259.1"/>
    <property type="match status" value="1"/>
</dbReference>
<dbReference type="Gene3D" id="1.10.287.2460">
    <property type="match status" value="1"/>
</dbReference>
<evidence type="ECO:0000313" key="4">
    <source>
        <dbReference type="Proteomes" id="UP000293671"/>
    </source>
</evidence>
<comment type="similarity">
    <text evidence="1 2">Belongs to the enoyl-CoA hydratase/isomerase family.</text>
</comment>
<organism evidence="3 4">
    <name type="scientific">Rivibacter subsaxonicus</name>
    <dbReference type="NCBI Taxonomy" id="457575"/>
    <lineage>
        <taxon>Bacteria</taxon>
        <taxon>Pseudomonadati</taxon>
        <taxon>Pseudomonadota</taxon>
        <taxon>Betaproteobacteria</taxon>
        <taxon>Burkholderiales</taxon>
        <taxon>Rivibacter</taxon>
    </lineage>
</organism>
<evidence type="ECO:0000313" key="3">
    <source>
        <dbReference type="EMBL" id="RZU00966.1"/>
    </source>
</evidence>
<dbReference type="Proteomes" id="UP000293671">
    <property type="component" value="Unassembled WGS sequence"/>
</dbReference>
<sequence>MTSNVLFERGARVAVITIDRPAVRNAVDGPTALALERAFLDFDADATLDVAVLAGAAGSFCAGADLRAIAESLDAPGSRANPLNEDLAQTAPMGCTRLALSKPVIAAIEGHAVAGGLELALWCDLRVAAEDAVLGVFCRRWGVPLIDGGTVRLPRLIGESRALDLILTGRAVNAAEALHIGLVNRIVPRGMALEAAIELALQIAAHPQTCLRNDRASALAQAGLPWREAMRQEFELGRQTLAAGQVQAGGAAFLRRRARGDDREDGA</sequence>
<dbReference type="Pfam" id="PF00378">
    <property type="entry name" value="ECH_1"/>
    <property type="match status" value="1"/>
</dbReference>
<keyword evidence="4" id="KW-1185">Reference proteome</keyword>
<proteinExistence type="inferred from homology"/>
<dbReference type="PANTHER" id="PTHR43802:SF1">
    <property type="entry name" value="IP11341P-RELATED"/>
    <property type="match status" value="1"/>
</dbReference>
<dbReference type="InterPro" id="IPR018376">
    <property type="entry name" value="Enoyl-CoA_hyd/isom_CS"/>
</dbReference>
<dbReference type="EMBL" id="SHKP01000005">
    <property type="protein sequence ID" value="RZU00966.1"/>
    <property type="molecule type" value="Genomic_DNA"/>
</dbReference>
<dbReference type="PROSITE" id="PS00166">
    <property type="entry name" value="ENOYL_COA_HYDRATASE"/>
    <property type="match status" value="1"/>
</dbReference>
<dbReference type="OrthoDB" id="5291143at2"/>
<gene>
    <name evidence="3" type="ORF">EV670_1679</name>
</gene>
<dbReference type="InterPro" id="IPR029045">
    <property type="entry name" value="ClpP/crotonase-like_dom_sf"/>
</dbReference>
<name>A0A4V2FU85_9BURK</name>
<comment type="caution">
    <text evidence="3">The sequence shown here is derived from an EMBL/GenBank/DDBJ whole genome shotgun (WGS) entry which is preliminary data.</text>
</comment>
<protein>
    <submittedName>
        <fullName evidence="3">Enoyl-CoA hydratase</fullName>
    </submittedName>
</protein>
<evidence type="ECO:0000256" key="1">
    <source>
        <dbReference type="ARBA" id="ARBA00005254"/>
    </source>
</evidence>
<dbReference type="SUPFAM" id="SSF52096">
    <property type="entry name" value="ClpP/crotonase"/>
    <property type="match status" value="1"/>
</dbReference>